<evidence type="ECO:0000313" key="2">
    <source>
        <dbReference type="EMBL" id="CAF4807869.1"/>
    </source>
</evidence>
<protein>
    <recommendedName>
        <fullName evidence="4">Chemosensory protein</fullName>
    </recommendedName>
</protein>
<proteinExistence type="predicted"/>
<sequence length="111" mass="12272">MKFLVLVAIIAVALAEEDLEKAIADPQKLQSLVDCFLDRAPCSPAPAKLKEITPKAVASNCANCTPAQKHIANLFFTKLQENLPQEYNNFVQKYDPKAEYMDSFLKSVQGA</sequence>
<dbReference type="AlphaFoldDB" id="A0A821PML1"/>
<evidence type="ECO:0008006" key="4">
    <source>
        <dbReference type="Google" id="ProtNLM"/>
    </source>
</evidence>
<dbReference type="OrthoDB" id="7182126at2759"/>
<organism evidence="2 3">
    <name type="scientific">Pieris macdunnoughi</name>
    <dbReference type="NCBI Taxonomy" id="345717"/>
    <lineage>
        <taxon>Eukaryota</taxon>
        <taxon>Metazoa</taxon>
        <taxon>Ecdysozoa</taxon>
        <taxon>Arthropoda</taxon>
        <taxon>Hexapoda</taxon>
        <taxon>Insecta</taxon>
        <taxon>Pterygota</taxon>
        <taxon>Neoptera</taxon>
        <taxon>Endopterygota</taxon>
        <taxon>Lepidoptera</taxon>
        <taxon>Glossata</taxon>
        <taxon>Ditrysia</taxon>
        <taxon>Papilionoidea</taxon>
        <taxon>Pieridae</taxon>
        <taxon>Pierinae</taxon>
        <taxon>Pieris</taxon>
    </lineage>
</organism>
<dbReference type="Pfam" id="PF03392">
    <property type="entry name" value="OS-D"/>
    <property type="match status" value="1"/>
</dbReference>
<dbReference type="Gene3D" id="1.10.2080.10">
    <property type="entry name" value="Insect odorant-binding protein A10/Ejaculatory bulb-specific protein 3"/>
    <property type="match status" value="1"/>
</dbReference>
<accession>A0A821PML1</accession>
<name>A0A821PML1_9NEOP</name>
<dbReference type="InterPro" id="IPR005055">
    <property type="entry name" value="A10/PebIII"/>
</dbReference>
<keyword evidence="3" id="KW-1185">Reference proteome</keyword>
<reference evidence="2" key="1">
    <citation type="submission" date="2021-02" db="EMBL/GenBank/DDBJ databases">
        <authorList>
            <person name="Steward A R."/>
        </authorList>
    </citation>
    <scope>NUCLEOTIDE SEQUENCE</scope>
</reference>
<dbReference type="SUPFAM" id="SSF100910">
    <property type="entry name" value="Chemosensory protein Csp2"/>
    <property type="match status" value="1"/>
</dbReference>
<dbReference type="EMBL" id="CAJOBZ010000006">
    <property type="protein sequence ID" value="CAF4807869.1"/>
    <property type="molecule type" value="Genomic_DNA"/>
</dbReference>
<comment type="caution">
    <text evidence="2">The sequence shown here is derived from an EMBL/GenBank/DDBJ whole genome shotgun (WGS) entry which is preliminary data.</text>
</comment>
<keyword evidence="1" id="KW-0732">Signal</keyword>
<dbReference type="PANTHER" id="PTHR11257">
    <property type="entry name" value="CHEMOSENSORY PROTEIN-RELATED"/>
    <property type="match status" value="1"/>
</dbReference>
<gene>
    <name evidence="2" type="ORF">PMACD_LOCUS3855</name>
</gene>
<feature type="chain" id="PRO_5032602874" description="Chemosensory protein" evidence="1">
    <location>
        <begin position="16"/>
        <end position="111"/>
    </location>
</feature>
<evidence type="ECO:0000313" key="3">
    <source>
        <dbReference type="Proteomes" id="UP000663880"/>
    </source>
</evidence>
<feature type="signal peptide" evidence="1">
    <location>
        <begin position="1"/>
        <end position="15"/>
    </location>
</feature>
<evidence type="ECO:0000256" key="1">
    <source>
        <dbReference type="SAM" id="SignalP"/>
    </source>
</evidence>
<dbReference type="InterPro" id="IPR036682">
    <property type="entry name" value="OS_D_A10/PebIII_sf"/>
</dbReference>
<dbReference type="Proteomes" id="UP000663880">
    <property type="component" value="Unassembled WGS sequence"/>
</dbReference>